<evidence type="ECO:0000313" key="4">
    <source>
        <dbReference type="Proteomes" id="UP001060336"/>
    </source>
</evidence>
<organism evidence="3 4">
    <name type="scientific">Nisaea acidiphila</name>
    <dbReference type="NCBI Taxonomy" id="1862145"/>
    <lineage>
        <taxon>Bacteria</taxon>
        <taxon>Pseudomonadati</taxon>
        <taxon>Pseudomonadota</taxon>
        <taxon>Alphaproteobacteria</taxon>
        <taxon>Rhodospirillales</taxon>
        <taxon>Thalassobaculaceae</taxon>
        <taxon>Nisaea</taxon>
    </lineage>
</organism>
<gene>
    <name evidence="3" type="ORF">NUH88_02880</name>
</gene>
<name>A0A9J7AU66_9PROT</name>
<accession>A0A9J7AU66</accession>
<dbReference type="CDD" id="cd01014">
    <property type="entry name" value="nicotinamidase_related"/>
    <property type="match status" value="1"/>
</dbReference>
<dbReference type="KEGG" id="naci:NUH88_02880"/>
<evidence type="ECO:0000259" key="2">
    <source>
        <dbReference type="Pfam" id="PF00857"/>
    </source>
</evidence>
<dbReference type="EMBL" id="CP102480">
    <property type="protein sequence ID" value="UUX50646.1"/>
    <property type="molecule type" value="Genomic_DNA"/>
</dbReference>
<dbReference type="Gene3D" id="3.40.50.850">
    <property type="entry name" value="Isochorismatase-like"/>
    <property type="match status" value="1"/>
</dbReference>
<dbReference type="Proteomes" id="UP001060336">
    <property type="component" value="Chromosome"/>
</dbReference>
<proteinExistence type="predicted"/>
<reference evidence="3" key="1">
    <citation type="submission" date="2022-08" db="EMBL/GenBank/DDBJ databases">
        <title>Nisaea acidiphila sp. nov., isolated from a marine algal debris and emended description of the genus Nisaea Urios et al. 2008.</title>
        <authorList>
            <person name="Kwon K."/>
        </authorList>
    </citation>
    <scope>NUCLEOTIDE SEQUENCE</scope>
    <source>
        <strain evidence="3">MEBiC11861</strain>
    </source>
</reference>
<dbReference type="AlphaFoldDB" id="A0A9J7AU66"/>
<dbReference type="InterPro" id="IPR000868">
    <property type="entry name" value="Isochorismatase-like_dom"/>
</dbReference>
<dbReference type="RefSeq" id="WP_257769848.1">
    <property type="nucleotide sequence ID" value="NZ_CP102480.1"/>
</dbReference>
<dbReference type="Pfam" id="PF00857">
    <property type="entry name" value="Isochorismatase"/>
    <property type="match status" value="1"/>
</dbReference>
<dbReference type="InterPro" id="IPR050272">
    <property type="entry name" value="Isochorismatase-like_hydrls"/>
</dbReference>
<dbReference type="InterPro" id="IPR036380">
    <property type="entry name" value="Isochorismatase-like_sf"/>
</dbReference>
<keyword evidence="1 3" id="KW-0378">Hydrolase</keyword>
<feature type="domain" description="Isochorismatase-like" evidence="2">
    <location>
        <begin position="3"/>
        <end position="142"/>
    </location>
</feature>
<dbReference type="GO" id="GO:0016787">
    <property type="term" value="F:hydrolase activity"/>
    <property type="evidence" value="ECO:0007669"/>
    <property type="project" value="UniProtKB-KW"/>
</dbReference>
<dbReference type="PANTHER" id="PTHR43540">
    <property type="entry name" value="PEROXYUREIDOACRYLATE/UREIDOACRYLATE AMIDOHYDROLASE-RELATED"/>
    <property type="match status" value="1"/>
</dbReference>
<keyword evidence="4" id="KW-1185">Reference proteome</keyword>
<protein>
    <submittedName>
        <fullName evidence="3">Cysteine hydrolase</fullName>
    </submittedName>
</protein>
<evidence type="ECO:0000256" key="1">
    <source>
        <dbReference type="ARBA" id="ARBA00022801"/>
    </source>
</evidence>
<sequence>MQTALIVIDMQLGSFTPYSARHDTLGTVARINDLAGKVRARGMPVIFVQHDGPEGDPHHPDEAGWHMLPELDVRPGDPVVRKTSCDAFLGTDLAEVLEREAVAQVIVTGCASDYCIDTTVRAALARKIRTVVPSDTHTTANRPHLDAPSIIKHHNAIWSNFLSPIGPATVIPAAEVRLD</sequence>
<dbReference type="SUPFAM" id="SSF52499">
    <property type="entry name" value="Isochorismatase-like hydrolases"/>
    <property type="match status" value="1"/>
</dbReference>
<evidence type="ECO:0000313" key="3">
    <source>
        <dbReference type="EMBL" id="UUX50646.1"/>
    </source>
</evidence>